<evidence type="ECO:0000259" key="1">
    <source>
        <dbReference type="PROSITE" id="PS50206"/>
    </source>
</evidence>
<reference evidence="2" key="2">
    <citation type="submission" date="2021-04" db="EMBL/GenBank/DDBJ databases">
        <authorList>
            <person name="Gilroy R."/>
        </authorList>
    </citation>
    <scope>NUCLEOTIDE SEQUENCE</scope>
    <source>
        <strain evidence="2">CHK172-16539</strain>
    </source>
</reference>
<dbReference type="PROSITE" id="PS50206">
    <property type="entry name" value="RHODANESE_3"/>
    <property type="match status" value="1"/>
</dbReference>
<dbReference type="Gene3D" id="3.40.250.10">
    <property type="entry name" value="Rhodanese-like domain"/>
    <property type="match status" value="1"/>
</dbReference>
<name>A0A9D2F9B0_9ENTE</name>
<dbReference type="InterPro" id="IPR036873">
    <property type="entry name" value="Rhodanese-like_dom_sf"/>
</dbReference>
<dbReference type="PANTHER" id="PTHR43031:SF17">
    <property type="entry name" value="SULFURTRANSFERASE YTWF-RELATED"/>
    <property type="match status" value="1"/>
</dbReference>
<dbReference type="Proteomes" id="UP000824063">
    <property type="component" value="Unassembled WGS sequence"/>
</dbReference>
<reference evidence="2" key="1">
    <citation type="journal article" date="2021" name="PeerJ">
        <title>Extensive microbial diversity within the chicken gut microbiome revealed by metagenomics and culture.</title>
        <authorList>
            <person name="Gilroy R."/>
            <person name="Ravi A."/>
            <person name="Getino M."/>
            <person name="Pursley I."/>
            <person name="Horton D.L."/>
            <person name="Alikhan N.F."/>
            <person name="Baker D."/>
            <person name="Gharbi K."/>
            <person name="Hall N."/>
            <person name="Watson M."/>
            <person name="Adriaenssens E.M."/>
            <person name="Foster-Nyarko E."/>
            <person name="Jarju S."/>
            <person name="Secka A."/>
            <person name="Antonio M."/>
            <person name="Oren A."/>
            <person name="Chaudhuri R.R."/>
            <person name="La Ragione R."/>
            <person name="Hildebrand F."/>
            <person name="Pallen M.J."/>
        </authorList>
    </citation>
    <scope>NUCLEOTIDE SEQUENCE</scope>
    <source>
        <strain evidence="2">CHK172-16539</strain>
    </source>
</reference>
<protein>
    <submittedName>
        <fullName evidence="2">Rhodanese-like domain-containing protein</fullName>
    </submittedName>
</protein>
<dbReference type="CDD" id="cd00158">
    <property type="entry name" value="RHOD"/>
    <property type="match status" value="1"/>
</dbReference>
<feature type="domain" description="Rhodanese" evidence="1">
    <location>
        <begin position="15"/>
        <end position="98"/>
    </location>
</feature>
<gene>
    <name evidence="2" type="ORF">IAA20_10405</name>
</gene>
<comment type="caution">
    <text evidence="2">The sequence shown here is derived from an EMBL/GenBank/DDBJ whole genome shotgun (WGS) entry which is preliminary data.</text>
</comment>
<organism evidence="2 3">
    <name type="scientific">Candidatus Enterococcus avicola</name>
    <dbReference type="NCBI Taxonomy" id="2838561"/>
    <lineage>
        <taxon>Bacteria</taxon>
        <taxon>Bacillati</taxon>
        <taxon>Bacillota</taxon>
        <taxon>Bacilli</taxon>
        <taxon>Lactobacillales</taxon>
        <taxon>Enterococcaceae</taxon>
        <taxon>Enterococcus</taxon>
    </lineage>
</organism>
<dbReference type="AlphaFoldDB" id="A0A9D2F9B0"/>
<evidence type="ECO:0000313" key="3">
    <source>
        <dbReference type="Proteomes" id="UP000824063"/>
    </source>
</evidence>
<dbReference type="Pfam" id="PF00581">
    <property type="entry name" value="Rhodanese"/>
    <property type="match status" value="1"/>
</dbReference>
<proteinExistence type="predicted"/>
<accession>A0A9D2F9B0</accession>
<dbReference type="SMART" id="SM00450">
    <property type="entry name" value="RHOD"/>
    <property type="match status" value="1"/>
</dbReference>
<dbReference type="InterPro" id="IPR050229">
    <property type="entry name" value="GlpE_sulfurtransferase"/>
</dbReference>
<dbReference type="PANTHER" id="PTHR43031">
    <property type="entry name" value="FAD-DEPENDENT OXIDOREDUCTASE"/>
    <property type="match status" value="1"/>
</dbReference>
<dbReference type="InterPro" id="IPR001763">
    <property type="entry name" value="Rhodanese-like_dom"/>
</dbReference>
<evidence type="ECO:0000313" key="2">
    <source>
        <dbReference type="EMBL" id="HIZ54338.1"/>
    </source>
</evidence>
<dbReference type="SUPFAM" id="SSF52821">
    <property type="entry name" value="Rhodanese/Cell cycle control phosphatase"/>
    <property type="match status" value="1"/>
</dbReference>
<sequence>MYKSTGMPEFYKEAKRKKLSIIDVREVDEFAAGHVPTAKNYPLSTLAENFSELDKDQEYYVICQSGGRSAHASEFLSAQGYDVTNVLGGTSAWPGEKE</sequence>
<dbReference type="EMBL" id="DXBN01000242">
    <property type="protein sequence ID" value="HIZ54338.1"/>
    <property type="molecule type" value="Genomic_DNA"/>
</dbReference>